<accession>A0A427ADQ4</accession>
<reference evidence="1 2" key="1">
    <citation type="journal article" date="2014" name="Agronomy (Basel)">
        <title>A Draft Genome Sequence for Ensete ventricosum, the Drought-Tolerant Tree Against Hunger.</title>
        <authorList>
            <person name="Harrison J."/>
            <person name="Moore K.A."/>
            <person name="Paszkiewicz K."/>
            <person name="Jones T."/>
            <person name="Grant M."/>
            <person name="Ambacheew D."/>
            <person name="Muzemil S."/>
            <person name="Studholme D.J."/>
        </authorList>
    </citation>
    <scope>NUCLEOTIDE SEQUENCE [LARGE SCALE GENOMIC DNA]</scope>
</reference>
<sequence length="89" mass="10302">MLRLGMNREWVDECRLSNERTRSEVAEALRFIVRGHTRRNRSPSSSHENLNTIEILPGGNIVQQVVVEQFEAIQHTREKSHEGLDHAEV</sequence>
<name>A0A427ADQ4_ENSVE</name>
<evidence type="ECO:0000313" key="2">
    <source>
        <dbReference type="Proteomes" id="UP000287651"/>
    </source>
</evidence>
<comment type="caution">
    <text evidence="1">The sequence shown here is derived from an EMBL/GenBank/DDBJ whole genome shotgun (WGS) entry which is preliminary data.</text>
</comment>
<protein>
    <submittedName>
        <fullName evidence="1">Uncharacterized protein</fullName>
    </submittedName>
</protein>
<gene>
    <name evidence="1" type="ORF">B296_00005066</name>
</gene>
<proteinExistence type="predicted"/>
<dbReference type="AlphaFoldDB" id="A0A427ADQ4"/>
<dbReference type="EMBL" id="AMZH03002820">
    <property type="protein sequence ID" value="RRT74281.1"/>
    <property type="molecule type" value="Genomic_DNA"/>
</dbReference>
<organism evidence="1 2">
    <name type="scientific">Ensete ventricosum</name>
    <name type="common">Abyssinian banana</name>
    <name type="synonym">Musa ensete</name>
    <dbReference type="NCBI Taxonomy" id="4639"/>
    <lineage>
        <taxon>Eukaryota</taxon>
        <taxon>Viridiplantae</taxon>
        <taxon>Streptophyta</taxon>
        <taxon>Embryophyta</taxon>
        <taxon>Tracheophyta</taxon>
        <taxon>Spermatophyta</taxon>
        <taxon>Magnoliopsida</taxon>
        <taxon>Liliopsida</taxon>
        <taxon>Zingiberales</taxon>
        <taxon>Musaceae</taxon>
        <taxon>Ensete</taxon>
    </lineage>
</organism>
<evidence type="ECO:0000313" key="1">
    <source>
        <dbReference type="EMBL" id="RRT74281.1"/>
    </source>
</evidence>
<dbReference type="Proteomes" id="UP000287651">
    <property type="component" value="Unassembled WGS sequence"/>
</dbReference>